<proteinExistence type="predicted"/>
<comment type="caution">
    <text evidence="1">The sequence shown here is derived from an EMBL/GenBank/DDBJ whole genome shotgun (WGS) entry which is preliminary data.</text>
</comment>
<organism evidence="1 2">
    <name type="scientific">Staurois parvus</name>
    <dbReference type="NCBI Taxonomy" id="386267"/>
    <lineage>
        <taxon>Eukaryota</taxon>
        <taxon>Metazoa</taxon>
        <taxon>Chordata</taxon>
        <taxon>Craniata</taxon>
        <taxon>Vertebrata</taxon>
        <taxon>Euteleostomi</taxon>
        <taxon>Amphibia</taxon>
        <taxon>Batrachia</taxon>
        <taxon>Anura</taxon>
        <taxon>Neobatrachia</taxon>
        <taxon>Ranoidea</taxon>
        <taxon>Ranidae</taxon>
        <taxon>Staurois</taxon>
    </lineage>
</organism>
<name>A0ABN9GU13_9NEOB</name>
<evidence type="ECO:0000313" key="1">
    <source>
        <dbReference type="EMBL" id="CAI9612023.1"/>
    </source>
</evidence>
<accession>A0ABN9GU13</accession>
<evidence type="ECO:0000313" key="2">
    <source>
        <dbReference type="Proteomes" id="UP001162483"/>
    </source>
</evidence>
<keyword evidence="2" id="KW-1185">Reference proteome</keyword>
<dbReference type="EMBL" id="CATNWA010019216">
    <property type="protein sequence ID" value="CAI9612023.1"/>
    <property type="molecule type" value="Genomic_DNA"/>
</dbReference>
<gene>
    <name evidence="1" type="ORF">SPARVUS_LOCUS14630086</name>
</gene>
<dbReference type="Proteomes" id="UP001162483">
    <property type="component" value="Unassembled WGS sequence"/>
</dbReference>
<reference evidence="1" key="1">
    <citation type="submission" date="2023-05" db="EMBL/GenBank/DDBJ databases">
        <authorList>
            <person name="Stuckert A."/>
        </authorList>
    </citation>
    <scope>NUCLEOTIDE SEQUENCE</scope>
</reference>
<protein>
    <submittedName>
        <fullName evidence="1">Uncharacterized protein</fullName>
    </submittedName>
</protein>
<sequence>MEASGGSGREGWRTLNGGQWRGWQRGVADTERLVRWMSLAAVSMMDWRGSGLCKGKPMRRE</sequence>